<proteinExistence type="predicted"/>
<organism evidence="1 2">
    <name type="scientific">Sulfobacillus thermosulfidooxidans</name>
    <dbReference type="NCBI Taxonomy" id="28034"/>
    <lineage>
        <taxon>Bacteria</taxon>
        <taxon>Bacillati</taxon>
        <taxon>Bacillota</taxon>
        <taxon>Clostridia</taxon>
        <taxon>Eubacteriales</taxon>
        <taxon>Clostridiales Family XVII. Incertae Sedis</taxon>
        <taxon>Sulfobacillus</taxon>
    </lineage>
</organism>
<dbReference type="AlphaFoldDB" id="A0A2T2WM41"/>
<dbReference type="Proteomes" id="UP000242705">
    <property type="component" value="Unassembled WGS sequence"/>
</dbReference>
<evidence type="ECO:0000313" key="1">
    <source>
        <dbReference type="EMBL" id="PSR23293.1"/>
    </source>
</evidence>
<sequence length="125" mass="14190">MAKLGKTLGQTVHFYLAIYSLAPVTNLAAFWDADPPPLSPAVTLIARFLQEDTITDWHTFTFSDVQAAYIDLLFYTPIEHIDDYDDEDDGDVNRDNLWHPLLKVSALIDTLELELGFCPPNIPFY</sequence>
<protein>
    <submittedName>
        <fullName evidence="1">Uncharacterized protein</fullName>
    </submittedName>
</protein>
<comment type="caution">
    <text evidence="1">The sequence shown here is derived from an EMBL/GenBank/DDBJ whole genome shotgun (WGS) entry which is preliminary data.</text>
</comment>
<gene>
    <name evidence="1" type="ORF">C7B47_15990</name>
</gene>
<evidence type="ECO:0000313" key="2">
    <source>
        <dbReference type="Proteomes" id="UP000242705"/>
    </source>
</evidence>
<accession>A0A2T2WM41</accession>
<dbReference type="EMBL" id="PXYX01000071">
    <property type="protein sequence ID" value="PSR23293.1"/>
    <property type="molecule type" value="Genomic_DNA"/>
</dbReference>
<reference evidence="1 2" key="1">
    <citation type="journal article" date="2014" name="BMC Genomics">
        <title>Comparison of environmental and isolate Sulfobacillus genomes reveals diverse carbon, sulfur, nitrogen, and hydrogen metabolisms.</title>
        <authorList>
            <person name="Justice N.B."/>
            <person name="Norman A."/>
            <person name="Brown C.T."/>
            <person name="Singh A."/>
            <person name="Thomas B.C."/>
            <person name="Banfield J.F."/>
        </authorList>
    </citation>
    <scope>NUCLEOTIDE SEQUENCE [LARGE SCALE GENOMIC DNA]</scope>
    <source>
        <strain evidence="1">AMDSBA5</strain>
    </source>
</reference>
<name>A0A2T2WM41_SULTH</name>